<dbReference type="AlphaFoldDB" id="A0A2N1MDQ5"/>
<reference evidence="2 3" key="2">
    <citation type="submission" date="2017-10" db="EMBL/GenBank/DDBJ databases">
        <title>Extensive intraspecific genome diversity in a model arbuscular mycorrhizal fungus.</title>
        <authorList>
            <person name="Chen E.C.H."/>
            <person name="Morin E."/>
            <person name="Baudet D."/>
            <person name="Noel J."/>
            <person name="Ndikumana S."/>
            <person name="Charron P."/>
            <person name="St-Onge C."/>
            <person name="Giorgi J."/>
            <person name="Grigoriev I.V."/>
            <person name="Roux C."/>
            <person name="Martin F.M."/>
            <person name="Corradi N."/>
        </authorList>
    </citation>
    <scope>NUCLEOTIDE SEQUENCE [LARGE SCALE GENOMIC DNA]</scope>
    <source>
        <strain evidence="2 3">C2</strain>
    </source>
</reference>
<name>A0A2N1MDQ5_9GLOM</name>
<sequence length="244" mass="27179">MHEYKNDGDGPVSNMSESSKQNESKGLGLSVSMVVCTFVDESIRRNIAASIHITFIDSKDLEKHDNFYEYIAEFGFEYIIPLGNSLEEVELKLKSNRLERVIWTAEYDGIKYKTLPDYDLEMAENYDLKMAEQARKTRTNAEPVKMTETAPLNDPPSPNRSKVAETPTTPMSFTDRRAPAPINTGSQGSSTTTTTTTSSSSAPAPAPAPVNNSNSNVSNWLNSSNNTGDKAWEKDYQEKYHSDK</sequence>
<dbReference type="Proteomes" id="UP000233469">
    <property type="component" value="Unassembled WGS sequence"/>
</dbReference>
<feature type="compositionally biased region" description="Low complexity" evidence="1">
    <location>
        <begin position="189"/>
        <end position="227"/>
    </location>
</feature>
<accession>A0A2N1MDQ5</accession>
<protein>
    <submittedName>
        <fullName evidence="2">Uncharacterized protein</fullName>
    </submittedName>
</protein>
<dbReference type="VEuPathDB" id="FungiDB:RhiirA1_524175"/>
<dbReference type="VEuPathDB" id="FungiDB:RhiirFUN_014955"/>
<organism evidence="2 3">
    <name type="scientific">Rhizophagus irregularis</name>
    <dbReference type="NCBI Taxonomy" id="588596"/>
    <lineage>
        <taxon>Eukaryota</taxon>
        <taxon>Fungi</taxon>
        <taxon>Fungi incertae sedis</taxon>
        <taxon>Mucoromycota</taxon>
        <taxon>Glomeromycotina</taxon>
        <taxon>Glomeromycetes</taxon>
        <taxon>Glomerales</taxon>
        <taxon>Glomeraceae</taxon>
        <taxon>Rhizophagus</taxon>
    </lineage>
</organism>
<reference evidence="2 3" key="1">
    <citation type="submission" date="2016-04" db="EMBL/GenBank/DDBJ databases">
        <title>Genome analyses suggest a sexual origin of heterokaryosis in a supposedly ancient asexual fungus.</title>
        <authorList>
            <person name="Ropars J."/>
            <person name="Sedzielewska K."/>
            <person name="Noel J."/>
            <person name="Charron P."/>
            <person name="Farinelli L."/>
            <person name="Marton T."/>
            <person name="Kruger M."/>
            <person name="Pelin A."/>
            <person name="Brachmann A."/>
            <person name="Corradi N."/>
        </authorList>
    </citation>
    <scope>NUCLEOTIDE SEQUENCE [LARGE SCALE GENOMIC DNA]</scope>
    <source>
        <strain evidence="2 3">C2</strain>
    </source>
</reference>
<dbReference type="EMBL" id="LLXL01002879">
    <property type="protein sequence ID" value="PKK59776.1"/>
    <property type="molecule type" value="Genomic_DNA"/>
</dbReference>
<feature type="region of interest" description="Disordered" evidence="1">
    <location>
        <begin position="133"/>
        <end position="244"/>
    </location>
</feature>
<evidence type="ECO:0000256" key="1">
    <source>
        <dbReference type="SAM" id="MobiDB-lite"/>
    </source>
</evidence>
<evidence type="ECO:0000313" key="3">
    <source>
        <dbReference type="Proteomes" id="UP000233469"/>
    </source>
</evidence>
<evidence type="ECO:0000313" key="2">
    <source>
        <dbReference type="EMBL" id="PKK59776.1"/>
    </source>
</evidence>
<feature type="compositionally biased region" description="Basic and acidic residues" evidence="1">
    <location>
        <begin position="230"/>
        <end position="244"/>
    </location>
</feature>
<gene>
    <name evidence="2" type="ORF">RhiirC2_857194</name>
</gene>
<dbReference type="VEuPathDB" id="FungiDB:FUN_018527"/>
<proteinExistence type="predicted"/>
<comment type="caution">
    <text evidence="2">The sequence shown here is derived from an EMBL/GenBank/DDBJ whole genome shotgun (WGS) entry which is preliminary data.</text>
</comment>
<feature type="region of interest" description="Disordered" evidence="1">
    <location>
        <begin position="1"/>
        <end position="23"/>
    </location>
</feature>